<dbReference type="PANTHER" id="PTHR19328:SF53">
    <property type="entry name" value="MEMBRANE PROTEIN"/>
    <property type="match status" value="1"/>
</dbReference>
<dbReference type="InterPro" id="IPR011042">
    <property type="entry name" value="6-blade_b-propeller_TolB-like"/>
</dbReference>
<dbReference type="eggNOG" id="COG2133">
    <property type="taxonomic scope" value="Bacteria"/>
</dbReference>
<dbReference type="KEGG" id="slt:Slit_2428"/>
<dbReference type="Pfam" id="PF22807">
    <property type="entry name" value="TrAA12"/>
    <property type="match status" value="1"/>
</dbReference>
<organism evidence="2 3">
    <name type="scientific">Sideroxydans lithotrophicus (strain ES-1)</name>
    <dbReference type="NCBI Taxonomy" id="580332"/>
    <lineage>
        <taxon>Bacteria</taxon>
        <taxon>Pseudomonadati</taxon>
        <taxon>Pseudomonadota</taxon>
        <taxon>Betaproteobacteria</taxon>
        <taxon>Nitrosomonadales</taxon>
        <taxon>Gallionellaceae</taxon>
        <taxon>Sideroxydans</taxon>
    </lineage>
</organism>
<dbReference type="HOGENOM" id="CLU_024435_3_1_4"/>
<dbReference type="InterPro" id="IPR011041">
    <property type="entry name" value="Quinoprot_gluc/sorb_DH_b-prop"/>
</dbReference>
<dbReference type="SUPFAM" id="SSF50952">
    <property type="entry name" value="Soluble quinoprotein glucose dehydrogenase"/>
    <property type="match status" value="1"/>
</dbReference>
<dbReference type="EMBL" id="CP001965">
    <property type="protein sequence ID" value="ADE12653.1"/>
    <property type="molecule type" value="Genomic_DNA"/>
</dbReference>
<dbReference type="PANTHER" id="PTHR19328">
    <property type="entry name" value="HEDGEHOG-INTERACTING PROTEIN"/>
    <property type="match status" value="1"/>
</dbReference>
<dbReference type="InterPro" id="IPR054539">
    <property type="entry name" value="Beta-prop_PDH"/>
</dbReference>
<evidence type="ECO:0000313" key="2">
    <source>
        <dbReference type="EMBL" id="ADE12653.1"/>
    </source>
</evidence>
<accession>D5CMI1</accession>
<dbReference type="Gene3D" id="2.120.10.30">
    <property type="entry name" value="TolB, C-terminal domain"/>
    <property type="match status" value="1"/>
</dbReference>
<dbReference type="STRING" id="580332.Slit_2428"/>
<name>D5CMI1_SIDLE</name>
<gene>
    <name evidence="2" type="ordered locus">Slit_2428</name>
</gene>
<reference evidence="2 3" key="1">
    <citation type="submission" date="2010-03" db="EMBL/GenBank/DDBJ databases">
        <title>Complete sequence of Sideroxydans lithotrophicus ES-1.</title>
        <authorList>
            <consortium name="US DOE Joint Genome Institute"/>
            <person name="Lucas S."/>
            <person name="Copeland A."/>
            <person name="Lapidus A."/>
            <person name="Cheng J.-F."/>
            <person name="Bruce D."/>
            <person name="Goodwin L."/>
            <person name="Pitluck S."/>
            <person name="Munk A.C."/>
            <person name="Detter J.C."/>
            <person name="Han C."/>
            <person name="Tapia R."/>
            <person name="Larimer F."/>
            <person name="Land M."/>
            <person name="Hauser L."/>
            <person name="Kyrpides N."/>
            <person name="Ivanova N."/>
            <person name="Emerson D."/>
            <person name="Woyke T."/>
        </authorList>
    </citation>
    <scope>NUCLEOTIDE SEQUENCE [LARGE SCALE GENOMIC DNA]</scope>
    <source>
        <strain evidence="2 3">ES-1</strain>
    </source>
</reference>
<sequence>MDHDPLQWLLARLFRYGGASLLSLAFVSAYAGTASLAYEQQVLTVAGASRTVSVPKGYRLEWLAAMDEPRMLTFAANGDLFAGSHSGKVYRLPPPYTRAEVLVELGDYPHSVAFRPGEILIAKTNGLYRAPYRPGQERIARDAVTLLAALPGGGGHNSRTVGVGPDGRVYVSLGIQHNCSDQFLSASYPFDDRRGGVLELNESGGKASWEPFASGLRNPVGFDWQPQTHVMYADNNGPDHWGYDQPPEYFSRLTPGSFHGMPWFQFDGKQLRRDDCVKSRPPIPYIEVTLPVATFPARNAPLGMAFVPKGAMDAQLEFDAVVALHGSWGTRPDGGFMGSPATRRVPKLVAVRFQDGQAKRVDDLVSGFQLPDGKRWARPAGVAFGPDGALYFSSDSDAEGLFRLKHIRY</sequence>
<proteinExistence type="predicted"/>
<dbReference type="Proteomes" id="UP000001625">
    <property type="component" value="Chromosome"/>
</dbReference>
<dbReference type="OrthoDB" id="9770043at2"/>
<dbReference type="AlphaFoldDB" id="D5CMI1"/>
<evidence type="ECO:0000259" key="1">
    <source>
        <dbReference type="Pfam" id="PF22807"/>
    </source>
</evidence>
<protein>
    <submittedName>
        <fullName evidence="2">Glucose/sorbosone dehydrogenase-like protein</fullName>
    </submittedName>
</protein>
<dbReference type="RefSeq" id="WP_013030551.1">
    <property type="nucleotide sequence ID" value="NC_013959.1"/>
</dbReference>
<keyword evidence="3" id="KW-1185">Reference proteome</keyword>
<evidence type="ECO:0000313" key="3">
    <source>
        <dbReference type="Proteomes" id="UP000001625"/>
    </source>
</evidence>
<feature type="domain" description="Pyrroloquinoline quinone-dependent pyranose dehydrogenase beta-propeller" evidence="1">
    <location>
        <begin position="289"/>
        <end position="399"/>
    </location>
</feature>